<comment type="caution">
    <text evidence="2">The sequence shown here is derived from an EMBL/GenBank/DDBJ whole genome shotgun (WGS) entry which is preliminary data.</text>
</comment>
<protein>
    <submittedName>
        <fullName evidence="2">Uncharacterized protein</fullName>
    </submittedName>
</protein>
<keyword evidence="3" id="KW-1185">Reference proteome</keyword>
<keyword evidence="1" id="KW-1133">Transmembrane helix</keyword>
<organism evidence="2 3">
    <name type="scientific">Sunxiuqinia dokdonensis</name>
    <dbReference type="NCBI Taxonomy" id="1409788"/>
    <lineage>
        <taxon>Bacteria</taxon>
        <taxon>Pseudomonadati</taxon>
        <taxon>Bacteroidota</taxon>
        <taxon>Bacteroidia</taxon>
        <taxon>Marinilabiliales</taxon>
        <taxon>Prolixibacteraceae</taxon>
        <taxon>Sunxiuqinia</taxon>
    </lineage>
</organism>
<dbReference type="EMBL" id="LGIA01000171">
    <property type="protein sequence ID" value="KOH44114.1"/>
    <property type="molecule type" value="Genomic_DNA"/>
</dbReference>
<name>A0A0L8V6P2_9BACT</name>
<accession>A0A0L8V6P2</accession>
<keyword evidence="1" id="KW-0472">Membrane</keyword>
<gene>
    <name evidence="2" type="ORF">NC99_31070</name>
</gene>
<keyword evidence="1" id="KW-0812">Transmembrane</keyword>
<evidence type="ECO:0000313" key="2">
    <source>
        <dbReference type="EMBL" id="KOH44114.1"/>
    </source>
</evidence>
<evidence type="ECO:0000256" key="1">
    <source>
        <dbReference type="SAM" id="Phobius"/>
    </source>
</evidence>
<sequence length="43" mass="4787">MRNQQELKNGMLFLLPDVVNCLLLLIALRTIRHCGSGPKHADG</sequence>
<feature type="transmembrane region" description="Helical" evidence="1">
    <location>
        <begin position="12"/>
        <end position="31"/>
    </location>
</feature>
<dbReference type="STRING" id="1409788.NC99_31070"/>
<evidence type="ECO:0000313" key="3">
    <source>
        <dbReference type="Proteomes" id="UP000036958"/>
    </source>
</evidence>
<reference evidence="3" key="1">
    <citation type="submission" date="2015-07" db="EMBL/GenBank/DDBJ databases">
        <title>Genome sequencing of Sunxiuqinia dokdonensis strain SK.</title>
        <authorList>
            <person name="Ahn S."/>
            <person name="Kim B.-C."/>
        </authorList>
    </citation>
    <scope>NUCLEOTIDE SEQUENCE [LARGE SCALE GENOMIC DNA]</scope>
    <source>
        <strain evidence="3">SK</strain>
    </source>
</reference>
<dbReference type="Proteomes" id="UP000036958">
    <property type="component" value="Unassembled WGS sequence"/>
</dbReference>
<proteinExistence type="predicted"/>
<dbReference type="AlphaFoldDB" id="A0A0L8V6P2"/>